<reference evidence="3" key="2">
    <citation type="journal article" date="2017" name="Nat. Plants">
        <title>The Aegilops tauschii genome reveals multiple impacts of transposons.</title>
        <authorList>
            <person name="Zhao G."/>
            <person name="Zou C."/>
            <person name="Li K."/>
            <person name="Wang K."/>
            <person name="Li T."/>
            <person name="Gao L."/>
            <person name="Zhang X."/>
            <person name="Wang H."/>
            <person name="Yang Z."/>
            <person name="Liu X."/>
            <person name="Jiang W."/>
            <person name="Mao L."/>
            <person name="Kong X."/>
            <person name="Jiao Y."/>
            <person name="Jia J."/>
        </authorList>
    </citation>
    <scope>NUCLEOTIDE SEQUENCE [LARGE SCALE GENOMIC DNA]</scope>
    <source>
        <strain evidence="3">cv. AL8/78</strain>
    </source>
</reference>
<name>A0A453CWA2_AEGTS</name>
<feature type="compositionally biased region" description="Polar residues" evidence="1">
    <location>
        <begin position="56"/>
        <end position="65"/>
    </location>
</feature>
<protein>
    <submittedName>
        <fullName evidence="2">Uncharacterized protein</fullName>
    </submittedName>
</protein>
<feature type="region of interest" description="Disordered" evidence="1">
    <location>
        <begin position="42"/>
        <end position="65"/>
    </location>
</feature>
<reference evidence="3" key="1">
    <citation type="journal article" date="2014" name="Science">
        <title>Ancient hybridizations among the ancestral genomes of bread wheat.</title>
        <authorList>
            <consortium name="International Wheat Genome Sequencing Consortium,"/>
            <person name="Marcussen T."/>
            <person name="Sandve S.R."/>
            <person name="Heier L."/>
            <person name="Spannagl M."/>
            <person name="Pfeifer M."/>
            <person name="Jakobsen K.S."/>
            <person name="Wulff B.B."/>
            <person name="Steuernagel B."/>
            <person name="Mayer K.F."/>
            <person name="Olsen O.A."/>
        </authorList>
    </citation>
    <scope>NUCLEOTIDE SEQUENCE [LARGE SCALE GENOMIC DNA]</scope>
    <source>
        <strain evidence="3">cv. AL8/78</strain>
    </source>
</reference>
<dbReference type="Proteomes" id="UP000015105">
    <property type="component" value="Chromosome 2D"/>
</dbReference>
<evidence type="ECO:0000313" key="3">
    <source>
        <dbReference type="Proteomes" id="UP000015105"/>
    </source>
</evidence>
<reference evidence="2" key="4">
    <citation type="submission" date="2019-03" db="UniProtKB">
        <authorList>
            <consortium name="EnsemblPlants"/>
        </authorList>
    </citation>
    <scope>IDENTIFICATION</scope>
</reference>
<evidence type="ECO:0000313" key="2">
    <source>
        <dbReference type="EnsemblPlants" id="AET2Gv20985300.1"/>
    </source>
</evidence>
<proteinExistence type="predicted"/>
<reference evidence="2" key="5">
    <citation type="journal article" date="2021" name="G3 (Bethesda)">
        <title>Aegilops tauschii genome assembly Aet v5.0 features greater sequence contiguity and improved annotation.</title>
        <authorList>
            <person name="Wang L."/>
            <person name="Zhu T."/>
            <person name="Rodriguez J.C."/>
            <person name="Deal K.R."/>
            <person name="Dubcovsky J."/>
            <person name="McGuire P.E."/>
            <person name="Lux T."/>
            <person name="Spannagl M."/>
            <person name="Mayer K.F.X."/>
            <person name="Baldrich P."/>
            <person name="Meyers B.C."/>
            <person name="Huo N."/>
            <person name="Gu Y.Q."/>
            <person name="Zhou H."/>
            <person name="Devos K.M."/>
            <person name="Bennetzen J.L."/>
            <person name="Unver T."/>
            <person name="Budak H."/>
            <person name="Gulick P.J."/>
            <person name="Galiba G."/>
            <person name="Kalapos B."/>
            <person name="Nelson D.R."/>
            <person name="Li P."/>
            <person name="You F.M."/>
            <person name="Luo M.C."/>
            <person name="Dvorak J."/>
        </authorList>
    </citation>
    <scope>NUCLEOTIDE SEQUENCE [LARGE SCALE GENOMIC DNA]</scope>
    <source>
        <strain evidence="2">cv. AL8/78</strain>
    </source>
</reference>
<reference evidence="2" key="3">
    <citation type="journal article" date="2017" name="Nature">
        <title>Genome sequence of the progenitor of the wheat D genome Aegilops tauschii.</title>
        <authorList>
            <person name="Luo M.C."/>
            <person name="Gu Y.Q."/>
            <person name="Puiu D."/>
            <person name="Wang H."/>
            <person name="Twardziok S.O."/>
            <person name="Deal K.R."/>
            <person name="Huo N."/>
            <person name="Zhu T."/>
            <person name="Wang L."/>
            <person name="Wang Y."/>
            <person name="McGuire P.E."/>
            <person name="Liu S."/>
            <person name="Long H."/>
            <person name="Ramasamy R.K."/>
            <person name="Rodriguez J.C."/>
            <person name="Van S.L."/>
            <person name="Yuan L."/>
            <person name="Wang Z."/>
            <person name="Xia Z."/>
            <person name="Xiao L."/>
            <person name="Anderson O.D."/>
            <person name="Ouyang S."/>
            <person name="Liang Y."/>
            <person name="Zimin A.V."/>
            <person name="Pertea G."/>
            <person name="Qi P."/>
            <person name="Bennetzen J.L."/>
            <person name="Dai X."/>
            <person name="Dawson M.W."/>
            <person name="Muller H.G."/>
            <person name="Kugler K."/>
            <person name="Rivarola-Duarte L."/>
            <person name="Spannagl M."/>
            <person name="Mayer K.F.X."/>
            <person name="Lu F.H."/>
            <person name="Bevan M.W."/>
            <person name="Leroy P."/>
            <person name="Li P."/>
            <person name="You F.M."/>
            <person name="Sun Q."/>
            <person name="Liu Z."/>
            <person name="Lyons E."/>
            <person name="Wicker T."/>
            <person name="Salzberg S.L."/>
            <person name="Devos K.M."/>
            <person name="Dvorak J."/>
        </authorList>
    </citation>
    <scope>NUCLEOTIDE SEQUENCE [LARGE SCALE GENOMIC DNA]</scope>
    <source>
        <strain evidence="2">cv. AL8/78</strain>
    </source>
</reference>
<dbReference type="Gramene" id="AET2Gv20985300.1">
    <property type="protein sequence ID" value="AET2Gv20985300.1"/>
    <property type="gene ID" value="AET2Gv20985300"/>
</dbReference>
<keyword evidence="3" id="KW-1185">Reference proteome</keyword>
<sequence>EYFALPHDSVFALVTWCRSETTTISTAGHANDTSVHCAGRSSSRRRSILAPGDASNIPQTTDAGSPISPASVQAQFPKLPCMCIHTRPKVHLPWRRTWFQLSYIRVLAQLFIVFMNINLRL</sequence>
<dbReference type="AlphaFoldDB" id="A0A453CWA2"/>
<dbReference type="EnsemblPlants" id="AET2Gv20985300.1">
    <property type="protein sequence ID" value="AET2Gv20985300.1"/>
    <property type="gene ID" value="AET2Gv20985300"/>
</dbReference>
<evidence type="ECO:0000256" key="1">
    <source>
        <dbReference type="SAM" id="MobiDB-lite"/>
    </source>
</evidence>
<accession>A0A453CWA2</accession>
<organism evidence="2 3">
    <name type="scientific">Aegilops tauschii subsp. strangulata</name>
    <name type="common">Goatgrass</name>
    <dbReference type="NCBI Taxonomy" id="200361"/>
    <lineage>
        <taxon>Eukaryota</taxon>
        <taxon>Viridiplantae</taxon>
        <taxon>Streptophyta</taxon>
        <taxon>Embryophyta</taxon>
        <taxon>Tracheophyta</taxon>
        <taxon>Spermatophyta</taxon>
        <taxon>Magnoliopsida</taxon>
        <taxon>Liliopsida</taxon>
        <taxon>Poales</taxon>
        <taxon>Poaceae</taxon>
        <taxon>BOP clade</taxon>
        <taxon>Pooideae</taxon>
        <taxon>Triticodae</taxon>
        <taxon>Triticeae</taxon>
        <taxon>Triticinae</taxon>
        <taxon>Aegilops</taxon>
    </lineage>
</organism>